<proteinExistence type="predicted"/>
<accession>A0A5B7K2U4</accession>
<dbReference type="AlphaFoldDB" id="A0A5B7K2U4"/>
<protein>
    <submittedName>
        <fullName evidence="2">Uncharacterized protein</fullName>
    </submittedName>
</protein>
<feature type="region of interest" description="Disordered" evidence="1">
    <location>
        <begin position="42"/>
        <end position="75"/>
    </location>
</feature>
<dbReference type="Proteomes" id="UP000324222">
    <property type="component" value="Unassembled WGS sequence"/>
</dbReference>
<sequence length="75" mass="8247">MLSHDIVEAVRQSSAAFDCREESHDKQSHFIGITMTHRRPIGHEYGGAASDTMSEYPPSDAHEGGSPSFCVSFLH</sequence>
<comment type="caution">
    <text evidence="2">The sequence shown here is derived from an EMBL/GenBank/DDBJ whole genome shotgun (WGS) entry which is preliminary data.</text>
</comment>
<keyword evidence="3" id="KW-1185">Reference proteome</keyword>
<evidence type="ECO:0000313" key="2">
    <source>
        <dbReference type="EMBL" id="MPC99657.1"/>
    </source>
</evidence>
<dbReference type="EMBL" id="VSRR010119286">
    <property type="protein sequence ID" value="MPC99657.1"/>
    <property type="molecule type" value="Genomic_DNA"/>
</dbReference>
<gene>
    <name evidence="2" type="ORF">E2C01_095084</name>
</gene>
<organism evidence="2 3">
    <name type="scientific">Portunus trituberculatus</name>
    <name type="common">Swimming crab</name>
    <name type="synonym">Neptunus trituberculatus</name>
    <dbReference type="NCBI Taxonomy" id="210409"/>
    <lineage>
        <taxon>Eukaryota</taxon>
        <taxon>Metazoa</taxon>
        <taxon>Ecdysozoa</taxon>
        <taxon>Arthropoda</taxon>
        <taxon>Crustacea</taxon>
        <taxon>Multicrustacea</taxon>
        <taxon>Malacostraca</taxon>
        <taxon>Eumalacostraca</taxon>
        <taxon>Eucarida</taxon>
        <taxon>Decapoda</taxon>
        <taxon>Pleocyemata</taxon>
        <taxon>Brachyura</taxon>
        <taxon>Eubrachyura</taxon>
        <taxon>Portunoidea</taxon>
        <taxon>Portunidae</taxon>
        <taxon>Portuninae</taxon>
        <taxon>Portunus</taxon>
    </lineage>
</organism>
<evidence type="ECO:0000256" key="1">
    <source>
        <dbReference type="SAM" id="MobiDB-lite"/>
    </source>
</evidence>
<evidence type="ECO:0000313" key="3">
    <source>
        <dbReference type="Proteomes" id="UP000324222"/>
    </source>
</evidence>
<name>A0A5B7K2U4_PORTR</name>
<reference evidence="2 3" key="1">
    <citation type="submission" date="2019-05" db="EMBL/GenBank/DDBJ databases">
        <title>Another draft genome of Portunus trituberculatus and its Hox gene families provides insights of decapod evolution.</title>
        <authorList>
            <person name="Jeong J.-H."/>
            <person name="Song I."/>
            <person name="Kim S."/>
            <person name="Choi T."/>
            <person name="Kim D."/>
            <person name="Ryu S."/>
            <person name="Kim W."/>
        </authorList>
    </citation>
    <scope>NUCLEOTIDE SEQUENCE [LARGE SCALE GENOMIC DNA]</scope>
    <source>
        <tissue evidence="2">Muscle</tissue>
    </source>
</reference>